<dbReference type="RefSeq" id="WP_096994413.1">
    <property type="nucleotide sequence ID" value="NZ_JBHSII010000001.1"/>
</dbReference>
<gene>
    <name evidence="2" type="primary">thrB_2</name>
    <name evidence="2" type="ORF">VTH8203_02985</name>
</gene>
<sequence length="248" mass="28435">MTEIILTADTVIRPTNLWSGSVHLFLKFLAQRGFSGVPQVLTFDGETETLSLVQGKTFNYPLVEEIASVRALESAARLQRRLHDASVMFIEQYDVAEFAWMLRSETNPEVMCHGDFAPYNVALDGNNVVGVFDFDTTHPGSRLWDLSYSVYCWAPFKTNALDKLGDIQQQTRRAKAYLDAYQLDIPSRLQMLEMMVSRLQYLVSFMERRAKEGDQGMQQCIAEGHRLSYLNDINYLLCHQDVITREMQ</sequence>
<keyword evidence="2" id="KW-0808">Transferase</keyword>
<dbReference type="InterPro" id="IPR002575">
    <property type="entry name" value="Aminoglycoside_PTrfase"/>
</dbReference>
<dbReference type="Pfam" id="PF01636">
    <property type="entry name" value="APH"/>
    <property type="match status" value="1"/>
</dbReference>
<keyword evidence="2" id="KW-0418">Kinase</keyword>
<dbReference type="Gene3D" id="3.90.1200.10">
    <property type="match status" value="1"/>
</dbReference>
<reference evidence="3" key="1">
    <citation type="submission" date="2016-06" db="EMBL/GenBank/DDBJ databases">
        <authorList>
            <person name="Rodrigo-Torres L."/>
            <person name="Arahal R.D."/>
            <person name="Lucena T."/>
        </authorList>
    </citation>
    <scope>NUCLEOTIDE SEQUENCE [LARGE SCALE GENOMIC DNA]</scope>
    <source>
        <strain evidence="3">CECT8203</strain>
    </source>
</reference>
<name>A0A240EKY5_9VIBR</name>
<dbReference type="InterPro" id="IPR011009">
    <property type="entry name" value="Kinase-like_dom_sf"/>
</dbReference>
<dbReference type="EC" id="2.7.1.39" evidence="2"/>
<protein>
    <submittedName>
        <fullName evidence="2">Homoserine kinase</fullName>
        <ecNumber evidence="2">2.7.1.39</ecNumber>
    </submittedName>
</protein>
<feature type="domain" description="Aminoglycoside phosphotransferase" evidence="1">
    <location>
        <begin position="70"/>
        <end position="182"/>
    </location>
</feature>
<keyword evidence="3" id="KW-1185">Reference proteome</keyword>
<evidence type="ECO:0000313" key="3">
    <source>
        <dbReference type="Proteomes" id="UP000219336"/>
    </source>
</evidence>
<dbReference type="EMBL" id="OANU01000054">
    <property type="protein sequence ID" value="SNX49338.1"/>
    <property type="molecule type" value="Genomic_DNA"/>
</dbReference>
<organism evidence="2 3">
    <name type="scientific">Vibrio thalassae</name>
    <dbReference type="NCBI Taxonomy" id="1243014"/>
    <lineage>
        <taxon>Bacteria</taxon>
        <taxon>Pseudomonadati</taxon>
        <taxon>Pseudomonadota</taxon>
        <taxon>Gammaproteobacteria</taxon>
        <taxon>Vibrionales</taxon>
        <taxon>Vibrionaceae</taxon>
        <taxon>Vibrio</taxon>
    </lineage>
</organism>
<evidence type="ECO:0000313" key="2">
    <source>
        <dbReference type="EMBL" id="SNX49338.1"/>
    </source>
</evidence>
<dbReference type="GO" id="GO:0004413">
    <property type="term" value="F:homoserine kinase activity"/>
    <property type="evidence" value="ECO:0007669"/>
    <property type="project" value="UniProtKB-EC"/>
</dbReference>
<dbReference type="OrthoDB" id="236897at2"/>
<dbReference type="SUPFAM" id="SSF56112">
    <property type="entry name" value="Protein kinase-like (PK-like)"/>
    <property type="match status" value="1"/>
</dbReference>
<dbReference type="AlphaFoldDB" id="A0A240EKY5"/>
<dbReference type="Proteomes" id="UP000219336">
    <property type="component" value="Unassembled WGS sequence"/>
</dbReference>
<accession>A0A240EKY5</accession>
<proteinExistence type="predicted"/>
<evidence type="ECO:0000259" key="1">
    <source>
        <dbReference type="Pfam" id="PF01636"/>
    </source>
</evidence>